<keyword evidence="11" id="KW-0693">Viral RNA replication</keyword>
<keyword evidence="3" id="KW-0645">Protease</keyword>
<dbReference type="GO" id="GO:0006508">
    <property type="term" value="P:proteolysis"/>
    <property type="evidence" value="ECO:0007669"/>
    <property type="project" value="UniProtKB-KW"/>
</dbReference>
<evidence type="ECO:0000256" key="2">
    <source>
        <dbReference type="ARBA" id="ARBA00022484"/>
    </source>
</evidence>
<dbReference type="Gene3D" id="1.20.960.20">
    <property type="match status" value="1"/>
</dbReference>
<keyword evidence="5 14" id="KW-0812">Transmembrane</keyword>
<evidence type="ECO:0000256" key="5">
    <source>
        <dbReference type="ARBA" id="ARBA00022692"/>
    </source>
</evidence>
<dbReference type="EMBL" id="ON871639">
    <property type="protein sequence ID" value="WLD05351.1"/>
    <property type="molecule type" value="Genomic_RNA"/>
</dbReference>
<dbReference type="InterPro" id="IPR027417">
    <property type="entry name" value="P-loop_NTPase"/>
</dbReference>
<keyword evidence="10" id="KW-0067">ATP-binding</keyword>
<dbReference type="GO" id="GO:0039694">
    <property type="term" value="P:viral RNA genome replication"/>
    <property type="evidence" value="ECO:0007669"/>
    <property type="project" value="InterPro"/>
</dbReference>
<reference evidence="18" key="1">
    <citation type="submission" date="2022-06" db="EMBL/GenBank/DDBJ databases">
        <authorList>
            <person name="Mollov D."/>
            <person name="Amao M."/>
            <person name="Fuentes S."/>
            <person name="Muller G."/>
            <person name="Alvarez R."/>
            <person name="Botermans M."/>
            <person name="Kreuze J."/>
        </authorList>
    </citation>
    <scope>NUCLEOTIDE SEQUENCE</scope>
    <source>
        <strain evidence="18">PQ-13_Cus-115</strain>
    </source>
</reference>
<dbReference type="InterPro" id="IPR043128">
    <property type="entry name" value="Rev_trsase/Diguanyl_cyclase"/>
</dbReference>
<evidence type="ECO:0000256" key="8">
    <source>
        <dbReference type="ARBA" id="ARBA00022801"/>
    </source>
</evidence>
<feature type="transmembrane region" description="Helical" evidence="14">
    <location>
        <begin position="207"/>
        <end position="228"/>
    </location>
</feature>
<feature type="domain" description="SF3 helicase" evidence="16">
    <location>
        <begin position="407"/>
        <end position="577"/>
    </location>
</feature>
<dbReference type="GO" id="GO:0004197">
    <property type="term" value="F:cysteine-type endopeptidase activity"/>
    <property type="evidence" value="ECO:0007669"/>
    <property type="project" value="InterPro"/>
</dbReference>
<dbReference type="Gene3D" id="3.30.70.270">
    <property type="match status" value="1"/>
</dbReference>
<evidence type="ECO:0000256" key="3">
    <source>
        <dbReference type="ARBA" id="ARBA00022670"/>
    </source>
</evidence>
<dbReference type="GO" id="GO:0003968">
    <property type="term" value="F:RNA-directed RNA polymerase activity"/>
    <property type="evidence" value="ECO:0007669"/>
    <property type="project" value="UniProtKB-KW"/>
</dbReference>
<evidence type="ECO:0000256" key="14">
    <source>
        <dbReference type="SAM" id="Phobius"/>
    </source>
</evidence>
<keyword evidence="2" id="KW-0696">RNA-directed RNA polymerase</keyword>
<dbReference type="CDD" id="cd23169">
    <property type="entry name" value="ps-ssRNAv-Picornavirales"/>
    <property type="match status" value="1"/>
</dbReference>
<sequence length="2258" mass="249472">MPTSQTSLFLLIILFLCPRASKLFAKLLANALFLTASFIPLNSSKMAGVFSKIASAPSSFCAKVGNVKRAICSVTQMAEKFNDLADTVSPVVEAEAPKVGSICDALASICHRLNDIMGKLGVLLTPLFSAYEMVAKIWEIMVSSIVTWFKKATDQVSIFMEALCGSLYDMIEGTVLVTAVVCIVATITYCSHVLGDQFGALWSMIQVVIGTFFSTFTKVTWFGPWFGGFFPVAQGASHFMSDGYGKPLATSSGISSIFCFAAASVAGFFLVSQGLSPRGEQNPFAAALRGSGDFAAKCNNLFQLHKNIRMEIGECLGYVLDCVCDTVGLTNPTLSMINKMLNKDNLLVWMEDVNKACSPEGRLERFSDPAHAAHLADLLKKAHVFTAELATRPILSFVAHKYHSEVVRLRREFEQCVSHKGVGQKRDEPFMVYWYGAPGVGKTVLINAYIHDILDLMEVPKSNRIYSLPRTDAYWSGYAHQAALLIDDIGAVVDSAGHCKQVKQIMSVKSSHPVGLAMADLESKGTHFTSQYIFCTSNKADAPPDCGLMTPDAFRRRRDIVVHVRALGPVDAENPTSHIVFDVVDTYPPFREVEGLIGMNYEGLLSYTYNKCLQHKARNTHFRSLFSGSGVDLSAIRNREAGTGSEPCQDVHTDEEHPPQAQGPVEDHMRAIETSKLEACKYAWNGNFNTLEMMSTPALAMYNSMLTTSQEKLHRWYMDQLLKPLSGDDYNYWLNRIDPDWLVNVQMKMCMMQFKKERVQPLLSSQSGSLEDLFECEDPDIFLEFSHAPLPTKLALCFLAKHHQESMVAIMESKVPVHEQPWYKKMFQCMVEGVKKLPSWIKTILLLVCFTSAFSGVAYGLAKVLTWFVPQWSTTQAVKPALGIMHIAAATTKLTTSVARIAGGASNVSGDFATTKLRKGSKFAHLFANSCSPVKGWALDDPFLTKAFTKSAALIRFADGGFVRAVFIDTNWVMTVAHSMTTLPEGSEFTIIAATSKTPIIHSVLGNNCKQLPNQDVFFFNVRGACGLKPNLRDRFMKQSQLIPYPGMPAVTIIPDINVEGTVNSFLLAEPKATKLLTEKPQSLQYGSNKITIHCARTLEFQAEGQVGHCGSCIFVPNGLNNQPAIAGIHIASYTAEAFAAGMAKISYLAVVFREDIDRLLPPPLLLQAQGPSILQEVIPAESHPFPANQVFYHGKVPQELAATVPFATTLRKSPIFVALEEQFGTHRTEPSILTCRDERLGDLTFDPYIAGVEKFNETAHSFDISVAEISLGLMKQRIVSVLKTQEVPHGRPQVRDEEVVLNGIPGELFYDGMDMSTSSGWPFNLGKGAKNKLGHVTGEPGSFFLDRASPVFPAYQEMLNQVEEGIVPQIVTTECAKDERLPLSKIYQKPKTRLFTILPFHYNMLVRRYFLDFSATLMRSHNVLACKVGINPHGTEWTTLANQFTNVASVGFSADYSSFDGRAPVFIFQWFCDLVDEFYGDAAGSPNSLARHALLMAASHHCTLCGDDCFEVVGGMPSGFSLTVIFNSLLNEFYMRYAFAMLLKREDIRARAIGINEVDFDRIFIAVYGDDNLVAVPLDLSWYTLPRIAQELELVNVVIKNGLDKSADVNTTTTQPLCELTFLSRGFEQHALGYYLCPLKEISVLERLYWIRKSSSLSAEEALAANVETALQEAMYHGEVYFCAIAKMIQDCYSASKLYMPPLPLFQIVQRSWLESVVGGSPVHATVPRRNCEMLAPAVPLKSKDMVVNVHEIFPNIFVCSTRSAAHLVHEDYIMVLCGPTKNKSNYIRGPASHRDLQDKVWGFTAGAIQQEQILRCSQGKSGKLLFVSATGDGMAIICASLAALASGKYSASAVLNRYNQLLGFKGARDYCAGAGNYLCDVCGNSNLTGQGSLTGPYYTPGLWSEKVISFGPVRILANCSSTVLENMKKDFGDLWCTPTFGFGGVLTSDVFVKSDSRAVKLSAAILAARAFHTPLYLVFPKMEHRHVKWVSNACASYLEITDGVAYKELETLVKDTELLHLTSLPLQGWGIDKVSHNRFALCAVTEERFPIVMAQLPVWAPPQDWAKRINRKVFNKHSITAPLALQMLKYLLVLNEKVDFEEFKRLVLSFAEVHVAPKDTPAHVLLVAHVLIWCNNQATLAEFVDMVGLESAASLGWFKIVPKGQGVNPNIMATPGSFPHSGANVARSFLVEALDSEEDNVLRVSDDLPLDFFFLALEKTHNLTELGQNYLSLLVNENDTFLFHFRQLEAVNGNIS</sequence>
<feature type="domain" description="RdRp catalytic" evidence="15">
    <location>
        <begin position="1450"/>
        <end position="1585"/>
    </location>
</feature>
<dbReference type="InterPro" id="IPR044067">
    <property type="entry name" value="PCV_3C_PRO"/>
</dbReference>
<organism evidence="18">
    <name type="scientific">Potato rugose stunting virus</name>
    <dbReference type="NCBI Taxonomy" id="3064989"/>
    <lineage>
        <taxon>Viruses</taxon>
        <taxon>Riboviria</taxon>
        <taxon>Orthornavirae</taxon>
        <taxon>Pisuviricota</taxon>
        <taxon>Pisoniviricetes</taxon>
        <taxon>Picornavirales</taxon>
        <taxon>Secoviridae</taxon>
        <taxon>Torradovirus</taxon>
        <taxon>Torradovirus nanorugosum</taxon>
    </lineage>
</organism>
<evidence type="ECO:0000256" key="1">
    <source>
        <dbReference type="ARBA" id="ARBA00020936"/>
    </source>
</evidence>
<dbReference type="InterPro" id="IPR001205">
    <property type="entry name" value="RNA-dir_pol_C"/>
</dbReference>
<protein>
    <recommendedName>
        <fullName evidence="1">RNA1 polyprotein</fullName>
    </recommendedName>
</protein>
<evidence type="ECO:0000259" key="16">
    <source>
        <dbReference type="PROSITE" id="PS51218"/>
    </source>
</evidence>
<feature type="transmembrane region" description="Helical" evidence="14">
    <location>
        <begin position="248"/>
        <end position="271"/>
    </location>
</feature>
<accession>A0AA49K613</accession>
<proteinExistence type="predicted"/>
<feature type="domain" description="Peptidase C3" evidence="17">
    <location>
        <begin position="938"/>
        <end position="1149"/>
    </location>
</feature>
<keyword evidence="4" id="KW-0808">Transferase</keyword>
<evidence type="ECO:0000259" key="17">
    <source>
        <dbReference type="PROSITE" id="PS51874"/>
    </source>
</evidence>
<keyword evidence="14" id="KW-0472">Membrane</keyword>
<evidence type="ECO:0000313" key="18">
    <source>
        <dbReference type="EMBL" id="WLD05351.1"/>
    </source>
</evidence>
<evidence type="ECO:0000259" key="15">
    <source>
        <dbReference type="PROSITE" id="PS50507"/>
    </source>
</evidence>
<evidence type="ECO:0000256" key="7">
    <source>
        <dbReference type="ARBA" id="ARBA00022741"/>
    </source>
</evidence>
<keyword evidence="9" id="KW-0788">Thiol protease</keyword>
<keyword evidence="12 14" id="KW-1133">Transmembrane helix</keyword>
<evidence type="ECO:0000256" key="13">
    <source>
        <dbReference type="SAM" id="MobiDB-lite"/>
    </source>
</evidence>
<keyword evidence="6" id="KW-0548">Nucleotidyltransferase</keyword>
<dbReference type="Pfam" id="PF00910">
    <property type="entry name" value="RNA_helicase"/>
    <property type="match status" value="1"/>
</dbReference>
<dbReference type="GO" id="GO:0003723">
    <property type="term" value="F:RNA binding"/>
    <property type="evidence" value="ECO:0007669"/>
    <property type="project" value="InterPro"/>
</dbReference>
<dbReference type="SUPFAM" id="SSF52540">
    <property type="entry name" value="P-loop containing nucleoside triphosphate hydrolases"/>
    <property type="match status" value="1"/>
</dbReference>
<dbReference type="InterPro" id="IPR004004">
    <property type="entry name" value="Helic/Pol/Pept_Calicivir-typ"/>
</dbReference>
<dbReference type="Pfam" id="PF00680">
    <property type="entry name" value="RdRP_1"/>
    <property type="match status" value="1"/>
</dbReference>
<dbReference type="GO" id="GO:0006351">
    <property type="term" value="P:DNA-templated transcription"/>
    <property type="evidence" value="ECO:0007669"/>
    <property type="project" value="InterPro"/>
</dbReference>
<dbReference type="SUPFAM" id="SSF56672">
    <property type="entry name" value="DNA/RNA polymerases"/>
    <property type="match status" value="1"/>
</dbReference>
<evidence type="ECO:0000256" key="10">
    <source>
        <dbReference type="ARBA" id="ARBA00022840"/>
    </source>
</evidence>
<dbReference type="GO" id="GO:0005524">
    <property type="term" value="F:ATP binding"/>
    <property type="evidence" value="ECO:0007669"/>
    <property type="project" value="UniProtKB-KW"/>
</dbReference>
<name>A0AA49K613_9SECO</name>
<dbReference type="PROSITE" id="PS50507">
    <property type="entry name" value="RDRP_SSRNA_POS"/>
    <property type="match status" value="1"/>
</dbReference>
<feature type="transmembrane region" description="Helical" evidence="14">
    <location>
        <begin position="175"/>
        <end position="195"/>
    </location>
</feature>
<dbReference type="PROSITE" id="PS51874">
    <property type="entry name" value="PCV_3C_PRO"/>
    <property type="match status" value="1"/>
</dbReference>
<evidence type="ECO:0000256" key="12">
    <source>
        <dbReference type="ARBA" id="ARBA00022989"/>
    </source>
</evidence>
<keyword evidence="7" id="KW-0547">Nucleotide-binding</keyword>
<evidence type="ECO:0000256" key="9">
    <source>
        <dbReference type="ARBA" id="ARBA00022807"/>
    </source>
</evidence>
<keyword evidence="8" id="KW-0378">Hydrolase</keyword>
<dbReference type="GO" id="GO:0003724">
    <property type="term" value="F:RNA helicase activity"/>
    <property type="evidence" value="ECO:0007669"/>
    <property type="project" value="InterPro"/>
</dbReference>
<feature type="compositionally biased region" description="Basic and acidic residues" evidence="13">
    <location>
        <begin position="649"/>
        <end position="658"/>
    </location>
</feature>
<dbReference type="InterPro" id="IPR014759">
    <property type="entry name" value="Helicase_SF3_ssRNA_vir"/>
</dbReference>
<dbReference type="InterPro" id="IPR007094">
    <property type="entry name" value="RNA-dir_pol_PSvirus"/>
</dbReference>
<evidence type="ECO:0000256" key="6">
    <source>
        <dbReference type="ARBA" id="ARBA00022695"/>
    </source>
</evidence>
<evidence type="ECO:0000256" key="4">
    <source>
        <dbReference type="ARBA" id="ARBA00022679"/>
    </source>
</evidence>
<dbReference type="PRINTS" id="PR00918">
    <property type="entry name" value="CALICVIRUSNS"/>
</dbReference>
<dbReference type="InterPro" id="IPR000605">
    <property type="entry name" value="Helicase_SF3_ssDNA/RNA_vir"/>
</dbReference>
<feature type="region of interest" description="Disordered" evidence="13">
    <location>
        <begin position="641"/>
        <end position="664"/>
    </location>
</feature>
<dbReference type="InterPro" id="IPR043502">
    <property type="entry name" value="DNA/RNA_pol_sf"/>
</dbReference>
<evidence type="ECO:0000256" key="11">
    <source>
        <dbReference type="ARBA" id="ARBA00022953"/>
    </source>
</evidence>
<dbReference type="PROSITE" id="PS51218">
    <property type="entry name" value="SF3_HELICASE_2"/>
    <property type="match status" value="1"/>
</dbReference>